<accession>A0ABW6DBA3</accession>
<evidence type="ECO:0000313" key="1">
    <source>
        <dbReference type="EMBL" id="MFD3393420.1"/>
    </source>
</evidence>
<name>A0ABW6DBA3_9BACT</name>
<comment type="caution">
    <text evidence="1">The sequence shown here is derived from an EMBL/GenBank/DDBJ whole genome shotgun (WGS) entry which is preliminary data.</text>
</comment>
<dbReference type="RefSeq" id="WP_377982051.1">
    <property type="nucleotide sequence ID" value="NZ_JBBKXZ010000001.1"/>
</dbReference>
<keyword evidence="2" id="KW-1185">Reference proteome</keyword>
<sequence length="56" mass="5983">MATITCAHCGGMFQIQLTMGTTGRGSRGYQHSSSHGCGKMTNVEVHNGQIVKTWKG</sequence>
<gene>
    <name evidence="1" type="ORF">U0R10_02185</name>
</gene>
<evidence type="ECO:0000313" key="2">
    <source>
        <dbReference type="Proteomes" id="UP001598138"/>
    </source>
</evidence>
<proteinExistence type="predicted"/>
<protein>
    <submittedName>
        <fullName evidence="1">Uncharacterized protein</fullName>
    </submittedName>
</protein>
<organism evidence="1 2">
    <name type="scientific">Aquirufa avitistagni</name>
    <dbReference type="NCBI Taxonomy" id="3104728"/>
    <lineage>
        <taxon>Bacteria</taxon>
        <taxon>Pseudomonadati</taxon>
        <taxon>Bacteroidota</taxon>
        <taxon>Cytophagia</taxon>
        <taxon>Cytophagales</taxon>
        <taxon>Flectobacillaceae</taxon>
        <taxon>Aquirufa</taxon>
    </lineage>
</organism>
<reference evidence="1 2" key="1">
    <citation type="submission" date="2024-03" db="EMBL/GenBank/DDBJ databases">
        <title>Aquirufa genome sequencing.</title>
        <authorList>
            <person name="Pitt A."/>
            <person name="Hahn M.W."/>
        </authorList>
    </citation>
    <scope>NUCLEOTIDE SEQUENCE [LARGE SCALE GENOMIC DNA]</scope>
    <source>
        <strain evidence="1 2">OSTEICH-129V</strain>
    </source>
</reference>
<dbReference type="Proteomes" id="UP001598138">
    <property type="component" value="Unassembled WGS sequence"/>
</dbReference>
<dbReference type="EMBL" id="JBBKXZ010000001">
    <property type="protein sequence ID" value="MFD3393420.1"/>
    <property type="molecule type" value="Genomic_DNA"/>
</dbReference>